<keyword evidence="2" id="KW-1185">Reference proteome</keyword>
<dbReference type="EMBL" id="QKZR01000008">
    <property type="protein sequence ID" value="PZX36914.1"/>
    <property type="molecule type" value="Genomic_DNA"/>
</dbReference>
<dbReference type="RefSeq" id="WP_015362510.1">
    <property type="nucleotide sequence ID" value="NZ_QKZR01000008.1"/>
</dbReference>
<organism evidence="1 2">
    <name type="scientific">Nonlabens dokdonensis</name>
    <dbReference type="NCBI Taxonomy" id="328515"/>
    <lineage>
        <taxon>Bacteria</taxon>
        <taxon>Pseudomonadati</taxon>
        <taxon>Bacteroidota</taxon>
        <taxon>Flavobacteriia</taxon>
        <taxon>Flavobacteriales</taxon>
        <taxon>Flavobacteriaceae</taxon>
        <taxon>Nonlabens</taxon>
    </lineage>
</organism>
<comment type="caution">
    <text evidence="1">The sequence shown here is derived from an EMBL/GenBank/DDBJ whole genome shotgun (WGS) entry which is preliminary data.</text>
</comment>
<protein>
    <recommendedName>
        <fullName evidence="3">Selenophosphate synthetase</fullName>
    </recommendedName>
</protein>
<reference evidence="1 2" key="1">
    <citation type="submission" date="2018-06" db="EMBL/GenBank/DDBJ databases">
        <title>Genomic Encyclopedia of Archaeal and Bacterial Type Strains, Phase II (KMG-II): from individual species to whole genera.</title>
        <authorList>
            <person name="Goeker M."/>
        </authorList>
    </citation>
    <scope>NUCLEOTIDE SEQUENCE [LARGE SCALE GENOMIC DNA]</scope>
    <source>
        <strain evidence="1 2">DSM 17205</strain>
    </source>
</reference>
<evidence type="ECO:0000313" key="1">
    <source>
        <dbReference type="EMBL" id="PZX36914.1"/>
    </source>
</evidence>
<proteinExistence type="predicted"/>
<accession>A0ABX5PU81</accession>
<gene>
    <name evidence="1" type="ORF">LX97_03379</name>
</gene>
<evidence type="ECO:0000313" key="2">
    <source>
        <dbReference type="Proteomes" id="UP000248584"/>
    </source>
</evidence>
<evidence type="ECO:0008006" key="3">
    <source>
        <dbReference type="Google" id="ProtNLM"/>
    </source>
</evidence>
<dbReference type="Proteomes" id="UP000248584">
    <property type="component" value="Unassembled WGS sequence"/>
</dbReference>
<sequence length="227" mass="26219">MKKAVIAFISLVFLAKCKNDKKPVEIADVKELTTAQKIATQAGIDNWSDIEEIKFTFNVGKMGRNVMERKWTWNPNTDDVQIIALGDTIAYNRNNKLDSIQTSVDRGFVNDTYWLMPEFKLIWDEGTKITEATNQISPIKKDTLDRITILYIGDGGYTPGDAYDLYYDADFKIKEWAYRSKNDTVVTLATTFEEYKTFDDFTFATDHRSPDRITRINFTDIEITKKK</sequence>
<name>A0ABX5PU81_9FLAO</name>